<feature type="non-terminal residue" evidence="1">
    <location>
        <position position="1"/>
    </location>
</feature>
<accession>A0AAV5TTV3</accession>
<organism evidence="1 2">
    <name type="scientific">Pristionchus entomophagus</name>
    <dbReference type="NCBI Taxonomy" id="358040"/>
    <lineage>
        <taxon>Eukaryota</taxon>
        <taxon>Metazoa</taxon>
        <taxon>Ecdysozoa</taxon>
        <taxon>Nematoda</taxon>
        <taxon>Chromadorea</taxon>
        <taxon>Rhabditida</taxon>
        <taxon>Rhabditina</taxon>
        <taxon>Diplogasteromorpha</taxon>
        <taxon>Diplogasteroidea</taxon>
        <taxon>Neodiplogasteridae</taxon>
        <taxon>Pristionchus</taxon>
    </lineage>
</organism>
<evidence type="ECO:0000313" key="1">
    <source>
        <dbReference type="EMBL" id="GMS97900.1"/>
    </source>
</evidence>
<keyword evidence="2" id="KW-1185">Reference proteome</keyword>
<protein>
    <submittedName>
        <fullName evidence="1">Uncharacterized protein</fullName>
    </submittedName>
</protein>
<name>A0AAV5TTV3_9BILA</name>
<dbReference type="Proteomes" id="UP001432027">
    <property type="component" value="Unassembled WGS sequence"/>
</dbReference>
<proteinExistence type="predicted"/>
<gene>
    <name evidence="1" type="ORF">PENTCL1PPCAC_20075</name>
</gene>
<dbReference type="AlphaFoldDB" id="A0AAV5TTV3"/>
<comment type="caution">
    <text evidence="1">The sequence shown here is derived from an EMBL/GenBank/DDBJ whole genome shotgun (WGS) entry which is preliminary data.</text>
</comment>
<reference evidence="1" key="1">
    <citation type="submission" date="2023-10" db="EMBL/GenBank/DDBJ databases">
        <title>Genome assembly of Pristionchus species.</title>
        <authorList>
            <person name="Yoshida K."/>
            <person name="Sommer R.J."/>
        </authorList>
    </citation>
    <scope>NUCLEOTIDE SEQUENCE</scope>
    <source>
        <strain evidence="1">RS0144</strain>
    </source>
</reference>
<dbReference type="EMBL" id="BTSX01000004">
    <property type="protein sequence ID" value="GMS97900.1"/>
    <property type="molecule type" value="Genomic_DNA"/>
</dbReference>
<dbReference type="InterPro" id="IPR017850">
    <property type="entry name" value="Alkaline_phosphatase_core_sf"/>
</dbReference>
<feature type="non-terminal residue" evidence="1">
    <location>
        <position position="154"/>
    </location>
</feature>
<evidence type="ECO:0000313" key="2">
    <source>
        <dbReference type="Proteomes" id="UP001432027"/>
    </source>
</evidence>
<sequence>FDEFSRMGPRRAGHSGESVRRLTDKIDRLVEEAKKRVDLNLIFVSLHGIVEVPPTNETNEFVKSSVNYATISPSQMSRYISRPLKLDQGNYHSNEEEYEEVWVGDLPDYYSLKLSPIKDETKRFPSGIQNKPMGKAGFNGRHPDMLGLFMAYGP</sequence>
<dbReference type="Gene3D" id="3.40.720.10">
    <property type="entry name" value="Alkaline Phosphatase, subunit A"/>
    <property type="match status" value="1"/>
</dbReference>